<dbReference type="EMBL" id="VJMJ01000175">
    <property type="protein sequence ID" value="KAF0728614.1"/>
    <property type="molecule type" value="Genomic_DNA"/>
</dbReference>
<evidence type="ECO:0000313" key="2">
    <source>
        <dbReference type="Proteomes" id="UP000481153"/>
    </source>
</evidence>
<gene>
    <name evidence="1" type="ORF">Ae201684_013575</name>
</gene>
<dbReference type="PANTHER" id="PTHR13510:SF44">
    <property type="entry name" value="RABENOSYN-5"/>
    <property type="match status" value="1"/>
</dbReference>
<dbReference type="InterPro" id="IPR023393">
    <property type="entry name" value="START-like_dom_sf"/>
</dbReference>
<evidence type="ECO:0008006" key="3">
    <source>
        <dbReference type="Google" id="ProtNLM"/>
    </source>
</evidence>
<dbReference type="VEuPathDB" id="FungiDB:AeMF1_001333"/>
<dbReference type="InterPro" id="IPR011011">
    <property type="entry name" value="Znf_FYVE_PHD"/>
</dbReference>
<dbReference type="SUPFAM" id="SSF55961">
    <property type="entry name" value="Bet v1-like"/>
    <property type="match status" value="1"/>
</dbReference>
<dbReference type="Proteomes" id="UP000481153">
    <property type="component" value="Unassembled WGS sequence"/>
</dbReference>
<comment type="caution">
    <text evidence="1">The sequence shown here is derived from an EMBL/GenBank/DDBJ whole genome shotgun (WGS) entry which is preliminary data.</text>
</comment>
<protein>
    <recommendedName>
        <fullName evidence="3">FYVE-type domain-containing protein</fullName>
    </recommendedName>
</protein>
<accession>A0A6G0WMP6</accession>
<dbReference type="Gene3D" id="3.30.530.20">
    <property type="match status" value="1"/>
</dbReference>
<evidence type="ECO:0000313" key="1">
    <source>
        <dbReference type="EMBL" id="KAF0728614.1"/>
    </source>
</evidence>
<sequence>MKPAFEIAHEDAMAIKASMGMVVKDFLGRSDVATRDADAMHDGFKLVTSKTNSRMYTRRSAHPTLKECLTIGRTHDMSIEDVGYLMYSDTNDQFRTDQAIFYEHNFQDAYILQTIHKRTEDEPYHYFGVKYKQISIPSSGLAEVRDTVFFEYMGMTQDSVGHRVFFVVRDSEYLQNVIPTPGIVRLQFRTLQIFTEVDGGTVEFVSRSFMNPNGILPAWMCNRQLVRYASIIESLPIALQYKRFLEKVKRQPSRRMRKNFAKTCIVCNTKMTVFNFKALYNCMYCGEIICAKCVVPVPRAFKKGGATTVAKDDFCKRCFVEGQSFRDSRGSSEFKSSVVDMDSSSVTSSTQDEVYESYLSSCNAVAKPTIFAKESSPDQVAVIPDAPIDFSQLQTSIEEQKALVSQMQQRLEARSQYYP</sequence>
<dbReference type="CDD" id="cd00065">
    <property type="entry name" value="FYVE_like_SF"/>
    <property type="match status" value="1"/>
</dbReference>
<proteinExistence type="predicted"/>
<organism evidence="1 2">
    <name type="scientific">Aphanomyces euteiches</name>
    <dbReference type="NCBI Taxonomy" id="100861"/>
    <lineage>
        <taxon>Eukaryota</taxon>
        <taxon>Sar</taxon>
        <taxon>Stramenopiles</taxon>
        <taxon>Oomycota</taxon>
        <taxon>Saprolegniomycetes</taxon>
        <taxon>Saprolegniales</taxon>
        <taxon>Verrucalvaceae</taxon>
        <taxon>Aphanomyces</taxon>
    </lineage>
</organism>
<keyword evidence="2" id="KW-1185">Reference proteome</keyword>
<dbReference type="AlphaFoldDB" id="A0A6G0WMP6"/>
<dbReference type="PANTHER" id="PTHR13510">
    <property type="entry name" value="FYVE-FINGER-CONTAINING RAB5 EFFECTOR PROTEIN RABENOSYN-5-RELATED"/>
    <property type="match status" value="1"/>
</dbReference>
<dbReference type="InterPro" id="IPR013083">
    <property type="entry name" value="Znf_RING/FYVE/PHD"/>
</dbReference>
<dbReference type="InterPro" id="IPR052727">
    <property type="entry name" value="Rab4/Rab5_effector"/>
</dbReference>
<dbReference type="SUPFAM" id="SSF57903">
    <property type="entry name" value="FYVE/PHD zinc finger"/>
    <property type="match status" value="1"/>
</dbReference>
<name>A0A6G0WMP6_9STRA</name>
<dbReference type="Gene3D" id="3.30.40.10">
    <property type="entry name" value="Zinc/RING finger domain, C3HC4 (zinc finger)"/>
    <property type="match status" value="1"/>
</dbReference>
<reference evidence="1 2" key="1">
    <citation type="submission" date="2019-07" db="EMBL/GenBank/DDBJ databases">
        <title>Genomics analysis of Aphanomyces spp. identifies a new class of oomycete effector associated with host adaptation.</title>
        <authorList>
            <person name="Gaulin E."/>
        </authorList>
    </citation>
    <scope>NUCLEOTIDE SEQUENCE [LARGE SCALE GENOMIC DNA]</scope>
    <source>
        <strain evidence="1 2">ATCC 201684</strain>
    </source>
</reference>